<organism evidence="2 4">
    <name type="scientific">Volvox reticuliferus</name>
    <dbReference type="NCBI Taxonomy" id="1737510"/>
    <lineage>
        <taxon>Eukaryota</taxon>
        <taxon>Viridiplantae</taxon>
        <taxon>Chlorophyta</taxon>
        <taxon>core chlorophytes</taxon>
        <taxon>Chlorophyceae</taxon>
        <taxon>CS clade</taxon>
        <taxon>Chlamydomonadales</taxon>
        <taxon>Volvocaceae</taxon>
        <taxon>Volvox</taxon>
    </lineage>
</organism>
<evidence type="ECO:0000313" key="4">
    <source>
        <dbReference type="Proteomes" id="UP000747110"/>
    </source>
</evidence>
<dbReference type="Proteomes" id="UP000722791">
    <property type="component" value="Unassembled WGS sequence"/>
</dbReference>
<proteinExistence type="predicted"/>
<dbReference type="AlphaFoldDB" id="A0A8J4BX00"/>
<evidence type="ECO:0000313" key="2">
    <source>
        <dbReference type="EMBL" id="GIL69684.1"/>
    </source>
</evidence>
<reference evidence="2" key="1">
    <citation type="journal article" date="2021" name="Proc. Natl. Acad. Sci. U.S.A.">
        <title>Three genomes in the algal genus Volvox reveal the fate of a haploid sex-determining region after a transition to homothallism.</title>
        <authorList>
            <person name="Yamamoto K."/>
            <person name="Hamaji T."/>
            <person name="Kawai-Toyooka H."/>
            <person name="Matsuzaki R."/>
            <person name="Takahashi F."/>
            <person name="Nishimura Y."/>
            <person name="Kawachi M."/>
            <person name="Noguchi H."/>
            <person name="Minakuchi Y."/>
            <person name="Umen J.G."/>
            <person name="Toyoda A."/>
            <person name="Nozaki H."/>
        </authorList>
    </citation>
    <scope>NUCLEOTIDE SEQUENCE</scope>
    <source>
        <strain evidence="3">NIES-3785</strain>
        <strain evidence="2">NIES-3786</strain>
    </source>
</reference>
<dbReference type="PANTHER" id="PTHR24148">
    <property type="entry name" value="ANKYRIN REPEAT DOMAIN-CONTAINING PROTEIN 39 HOMOLOG-RELATED"/>
    <property type="match status" value="1"/>
</dbReference>
<dbReference type="OrthoDB" id="194358at2759"/>
<gene>
    <name evidence="2" type="ORF">Vretifemale_511</name>
    <name evidence="3" type="ORF">Vretimale_10204</name>
</gene>
<sequence length="604" mass="66789">MPRYLPIGSIPTLLSNLKQGGGNSTAYQLNRWQLDNCKITDSPLQGAAVLSYRWRGRSRNENIQDFKRWLSDCGSVGYGVHSLNDGPRPVDWSLADGHGLQIEVAAWLLWLYTNRAAEYAWVDQMCVPQDADEEEKMGHIKDSPAIYTAGHVYLMIAPVVDDATGTIMSKRDSEAIVQQYNSEMNSYHGASFLSRSAIKALLVNHSYMRRVWTIQEAVAANQLSVWPLKGEGSVNSYQGISVMDWPEFNAWNSHPALDALYLKFEDQAVNGYYEGKYTNMIRVLREHPSDGIAYLAMISKDLMWITMDRSGLVNDIKKASDPRAKAFVVLNNHQIQSARSFLAEDRVLALIPLIDYPGWKQATQGVPARHLVQASVAWAYSMVESGNSWKWSIRVYNSPSCTARGLDLLEPRRNLKDSKAMHGATPNYSVEIPPAGGTLHLSAPPSHPDSVINSFLQTNWGSRFSPGSSRDLRVELAVVTPHPGQPKYWGSGPWTTIRNKLGTDEVFRLSIQWGLEPWRNQSLGLDAENAAVVVVSGGGLRNPAMIIMGIPKGSSRPTTGQVMTVVDVQSDLLSSLKSGLMEISRGEISSPITAVSQGFVTPSQ</sequence>
<evidence type="ECO:0000259" key="1">
    <source>
        <dbReference type="Pfam" id="PF06985"/>
    </source>
</evidence>
<dbReference type="EMBL" id="BNCQ01000019">
    <property type="protein sequence ID" value="GIM05820.1"/>
    <property type="molecule type" value="Genomic_DNA"/>
</dbReference>
<protein>
    <recommendedName>
        <fullName evidence="1">Heterokaryon incompatibility domain-containing protein</fullName>
    </recommendedName>
</protein>
<feature type="domain" description="Heterokaryon incompatibility" evidence="1">
    <location>
        <begin position="108"/>
        <end position="216"/>
    </location>
</feature>
<dbReference type="EMBL" id="BNCP01000001">
    <property type="protein sequence ID" value="GIL69684.1"/>
    <property type="molecule type" value="Genomic_DNA"/>
</dbReference>
<keyword evidence="4" id="KW-1185">Reference proteome</keyword>
<dbReference type="Pfam" id="PF06985">
    <property type="entry name" value="HET"/>
    <property type="match status" value="1"/>
</dbReference>
<evidence type="ECO:0000313" key="3">
    <source>
        <dbReference type="EMBL" id="GIM05820.1"/>
    </source>
</evidence>
<dbReference type="InterPro" id="IPR052895">
    <property type="entry name" value="HetReg/Transcr_Mod"/>
</dbReference>
<dbReference type="PANTHER" id="PTHR24148:SF64">
    <property type="entry name" value="HETEROKARYON INCOMPATIBILITY DOMAIN-CONTAINING PROTEIN"/>
    <property type="match status" value="1"/>
</dbReference>
<dbReference type="InterPro" id="IPR010730">
    <property type="entry name" value="HET"/>
</dbReference>
<comment type="caution">
    <text evidence="2">The sequence shown here is derived from an EMBL/GenBank/DDBJ whole genome shotgun (WGS) entry which is preliminary data.</text>
</comment>
<accession>A0A8J4BX00</accession>
<name>A0A8J4BX00_9CHLO</name>
<dbReference type="Proteomes" id="UP000747110">
    <property type="component" value="Unassembled WGS sequence"/>
</dbReference>